<reference evidence="1 2" key="1">
    <citation type="submission" date="2016-10" db="EMBL/GenBank/DDBJ databases">
        <authorList>
            <person name="de Groot N.N."/>
        </authorList>
    </citation>
    <scope>NUCLEOTIDE SEQUENCE [LARGE SCALE GENOMIC DNA]</scope>
    <source>
        <strain evidence="1 2">DSM 16195</strain>
    </source>
</reference>
<protein>
    <submittedName>
        <fullName evidence="1">Uncharacterized protein</fullName>
    </submittedName>
</protein>
<dbReference type="AlphaFoldDB" id="A0A1G7HG51"/>
<gene>
    <name evidence="1" type="ORF">SAMN05421855_10478</name>
</gene>
<keyword evidence="2" id="KW-1185">Reference proteome</keyword>
<proteinExistence type="predicted"/>
<organism evidence="1 2">
    <name type="scientific">Ulvibacter litoralis</name>
    <dbReference type="NCBI Taxonomy" id="227084"/>
    <lineage>
        <taxon>Bacteria</taxon>
        <taxon>Pseudomonadati</taxon>
        <taxon>Bacteroidota</taxon>
        <taxon>Flavobacteriia</taxon>
        <taxon>Flavobacteriales</taxon>
        <taxon>Flavobacteriaceae</taxon>
        <taxon>Ulvibacter</taxon>
    </lineage>
</organism>
<evidence type="ECO:0000313" key="1">
    <source>
        <dbReference type="EMBL" id="SDE99450.1"/>
    </source>
</evidence>
<dbReference type="EMBL" id="FNBA01000004">
    <property type="protein sequence ID" value="SDE99450.1"/>
    <property type="molecule type" value="Genomic_DNA"/>
</dbReference>
<dbReference type="Proteomes" id="UP000199321">
    <property type="component" value="Unassembled WGS sequence"/>
</dbReference>
<sequence>MIYAEYFSLQVKSFGIPKLSVDQYKRMMNIIHIEGIILGMRESNEPNKYYTQRYRHTKSFNELTKRLPPELLYSEMIKLSESFYK</sequence>
<evidence type="ECO:0000313" key="2">
    <source>
        <dbReference type="Proteomes" id="UP000199321"/>
    </source>
</evidence>
<name>A0A1G7HG51_9FLAO</name>
<accession>A0A1G7HG51</accession>
<dbReference type="STRING" id="227084.SAMN05421855_10478"/>